<dbReference type="Pfam" id="PF01032">
    <property type="entry name" value="FecCD"/>
    <property type="match status" value="1"/>
</dbReference>
<feature type="transmembrane region" description="Helical" evidence="8">
    <location>
        <begin position="342"/>
        <end position="360"/>
    </location>
</feature>
<dbReference type="InterPro" id="IPR000522">
    <property type="entry name" value="ABC_transptr_permease_BtuC"/>
</dbReference>
<feature type="transmembrane region" description="Helical" evidence="8">
    <location>
        <begin position="87"/>
        <end position="108"/>
    </location>
</feature>
<evidence type="ECO:0000256" key="4">
    <source>
        <dbReference type="ARBA" id="ARBA00022475"/>
    </source>
</evidence>
<evidence type="ECO:0000256" key="3">
    <source>
        <dbReference type="ARBA" id="ARBA00022448"/>
    </source>
</evidence>
<dbReference type="PANTHER" id="PTHR30472">
    <property type="entry name" value="FERRIC ENTEROBACTIN TRANSPORT SYSTEM PERMEASE PROTEIN"/>
    <property type="match status" value="1"/>
</dbReference>
<sequence length="367" mass="38152">MSEMTLSEAFKSPVTPARTSREVCQQYAVKALTVLLLIICFVSLAVGPTEVSVSHIFGAVNYWLFGDETALTLRDKVVLMDIRMPRTVLGCLVGASLAASGAMMQGLFRNPLADPGLVGVSSGAALAAVCVITLSSSLPAWILDDYSVYLLPWGAFVGGAATTTLLYKVATRRGQTSIATMLLAGIALGALSGAITGFLVFGSTDAELRDLTFWGMGGLGSSTWPRVWSTLPFALAVLVSLPFIAKGLNAFLLGEAEAFHLGFNTQHLKRLIIVLVAGAAGASVAAAGAIGFVGIVVPHVLRLVIGPDHRFLLPSCALLGASLLVAADVVARTVVAPAELPIGIITAIIGAPVFLSILLGRKNQVQL</sequence>
<dbReference type="EMBL" id="FOSK01000001">
    <property type="protein sequence ID" value="SFJ95284.1"/>
    <property type="molecule type" value="Genomic_DNA"/>
</dbReference>
<reference evidence="9 10" key="1">
    <citation type="submission" date="2016-10" db="EMBL/GenBank/DDBJ databases">
        <authorList>
            <person name="Varghese N."/>
            <person name="Submissions S."/>
        </authorList>
    </citation>
    <scope>NUCLEOTIDE SEQUENCE [LARGE SCALE GENOMIC DNA]</scope>
    <source>
        <strain evidence="9 10">DSM 16392</strain>
    </source>
</reference>
<evidence type="ECO:0000256" key="8">
    <source>
        <dbReference type="SAM" id="Phobius"/>
    </source>
</evidence>
<keyword evidence="6 8" id="KW-1133">Transmembrane helix</keyword>
<comment type="similarity">
    <text evidence="2">Belongs to the binding-protein-dependent transport system permease family. FecCD subfamily.</text>
</comment>
<feature type="transmembrane region" description="Helical" evidence="8">
    <location>
        <begin position="272"/>
        <end position="299"/>
    </location>
</feature>
<keyword evidence="7 8" id="KW-0472">Membrane</keyword>
<evidence type="ECO:0000256" key="1">
    <source>
        <dbReference type="ARBA" id="ARBA00004651"/>
    </source>
</evidence>
<gene>
    <name evidence="9" type="ORF">SAMN04488518_101424</name>
</gene>
<dbReference type="Proteomes" id="UP000199598">
    <property type="component" value="Unassembled WGS sequence"/>
</dbReference>
<feature type="transmembrane region" description="Helical" evidence="8">
    <location>
        <begin position="179"/>
        <end position="201"/>
    </location>
</feature>
<evidence type="ECO:0000256" key="2">
    <source>
        <dbReference type="ARBA" id="ARBA00007935"/>
    </source>
</evidence>
<name>A0A1I3VIN8_9HYPH</name>
<dbReference type="RefSeq" id="WP_093516368.1">
    <property type="nucleotide sequence ID" value="NZ_FOSK01000001.1"/>
</dbReference>
<dbReference type="PANTHER" id="PTHR30472:SF25">
    <property type="entry name" value="ABC TRANSPORTER PERMEASE PROTEIN MJ0876-RELATED"/>
    <property type="match status" value="1"/>
</dbReference>
<accession>A0A1I3VIN8</accession>
<dbReference type="InterPro" id="IPR037294">
    <property type="entry name" value="ABC_BtuC-like"/>
</dbReference>
<feature type="transmembrane region" description="Helical" evidence="8">
    <location>
        <begin position="231"/>
        <end position="252"/>
    </location>
</feature>
<comment type="caution">
    <text evidence="9">The sequence shown here is derived from an EMBL/GenBank/DDBJ whole genome shotgun (WGS) entry which is preliminary data.</text>
</comment>
<protein>
    <submittedName>
        <fullName evidence="9">Iron complex transport system permease protein</fullName>
    </submittedName>
</protein>
<dbReference type="CDD" id="cd06550">
    <property type="entry name" value="TM_ABC_iron-siderophores_like"/>
    <property type="match status" value="1"/>
</dbReference>
<keyword evidence="4" id="KW-1003">Cell membrane</keyword>
<feature type="transmembrane region" description="Helical" evidence="8">
    <location>
        <begin position="27"/>
        <end position="46"/>
    </location>
</feature>
<keyword evidence="10" id="KW-1185">Reference proteome</keyword>
<evidence type="ECO:0000313" key="10">
    <source>
        <dbReference type="Proteomes" id="UP000199598"/>
    </source>
</evidence>
<evidence type="ECO:0000313" key="9">
    <source>
        <dbReference type="EMBL" id="SFJ95284.1"/>
    </source>
</evidence>
<evidence type="ECO:0000256" key="7">
    <source>
        <dbReference type="ARBA" id="ARBA00023136"/>
    </source>
</evidence>
<dbReference type="SUPFAM" id="SSF81345">
    <property type="entry name" value="ABC transporter involved in vitamin B12 uptake, BtuC"/>
    <property type="match status" value="1"/>
</dbReference>
<feature type="transmembrane region" description="Helical" evidence="8">
    <location>
        <begin position="148"/>
        <end position="167"/>
    </location>
</feature>
<feature type="transmembrane region" description="Helical" evidence="8">
    <location>
        <begin position="311"/>
        <end position="330"/>
    </location>
</feature>
<keyword evidence="3" id="KW-0813">Transport</keyword>
<proteinExistence type="inferred from homology"/>
<evidence type="ECO:0000256" key="5">
    <source>
        <dbReference type="ARBA" id="ARBA00022692"/>
    </source>
</evidence>
<organism evidence="9 10">
    <name type="scientific">Pseudovibrio ascidiaceicola</name>
    <dbReference type="NCBI Taxonomy" id="285279"/>
    <lineage>
        <taxon>Bacteria</taxon>
        <taxon>Pseudomonadati</taxon>
        <taxon>Pseudomonadota</taxon>
        <taxon>Alphaproteobacteria</taxon>
        <taxon>Hyphomicrobiales</taxon>
        <taxon>Stappiaceae</taxon>
        <taxon>Pseudovibrio</taxon>
    </lineage>
</organism>
<comment type="subcellular location">
    <subcellularLocation>
        <location evidence="1">Cell membrane</location>
        <topology evidence="1">Multi-pass membrane protein</topology>
    </subcellularLocation>
</comment>
<evidence type="ECO:0000256" key="6">
    <source>
        <dbReference type="ARBA" id="ARBA00022989"/>
    </source>
</evidence>
<dbReference type="Gene3D" id="1.10.3470.10">
    <property type="entry name" value="ABC transporter involved in vitamin B12 uptake, BtuC"/>
    <property type="match status" value="1"/>
</dbReference>
<feature type="transmembrane region" description="Helical" evidence="8">
    <location>
        <begin position="120"/>
        <end position="142"/>
    </location>
</feature>
<keyword evidence="5 8" id="KW-0812">Transmembrane</keyword>